<dbReference type="PANTHER" id="PTHR19846:SF0">
    <property type="entry name" value="PRE-MRNA PROCESSING FACTOR 4"/>
    <property type="match status" value="1"/>
</dbReference>
<dbReference type="InterPro" id="IPR001680">
    <property type="entry name" value="WD40_rpt"/>
</dbReference>
<dbReference type="GO" id="GO:0046540">
    <property type="term" value="C:U4/U6 x U5 tri-snRNP complex"/>
    <property type="evidence" value="ECO:0007669"/>
    <property type="project" value="TreeGrafter"/>
</dbReference>
<dbReference type="Pfam" id="PF00400">
    <property type="entry name" value="WD40"/>
    <property type="match status" value="6"/>
</dbReference>
<dbReference type="Proteomes" id="UP001168821">
    <property type="component" value="Unassembled WGS sequence"/>
</dbReference>
<feature type="repeat" description="WD" evidence="3">
    <location>
        <begin position="208"/>
        <end position="257"/>
    </location>
</feature>
<protein>
    <recommendedName>
        <fullName evidence="4">Pre-mRNA processing factor 4 (PRP4)-like domain-containing protein</fullName>
    </recommendedName>
</protein>
<feature type="repeat" description="WD" evidence="3">
    <location>
        <begin position="342"/>
        <end position="383"/>
    </location>
</feature>
<dbReference type="PROSITE" id="PS00678">
    <property type="entry name" value="WD_REPEATS_1"/>
    <property type="match status" value="4"/>
</dbReference>
<dbReference type="FunFam" id="2.130.10.10:FF:001211">
    <property type="entry name" value="CBN-PRP-4 protein"/>
    <property type="match status" value="1"/>
</dbReference>
<dbReference type="InterPro" id="IPR036322">
    <property type="entry name" value="WD40_repeat_dom_sf"/>
</dbReference>
<keyword evidence="1 3" id="KW-0853">WD repeat</keyword>
<evidence type="ECO:0000256" key="3">
    <source>
        <dbReference type="PROSITE-ProRule" id="PRU00221"/>
    </source>
</evidence>
<dbReference type="PROSITE" id="PS50294">
    <property type="entry name" value="WD_REPEATS_REGION"/>
    <property type="match status" value="5"/>
</dbReference>
<accession>A0AA38HKS0</accession>
<feature type="repeat" description="WD" evidence="3">
    <location>
        <begin position="384"/>
        <end position="417"/>
    </location>
</feature>
<dbReference type="SMART" id="SM00500">
    <property type="entry name" value="SFM"/>
    <property type="match status" value="1"/>
</dbReference>
<feature type="repeat" description="WD" evidence="3">
    <location>
        <begin position="427"/>
        <end position="458"/>
    </location>
</feature>
<feature type="domain" description="Pre-mRNA processing factor 4 (PRP4)-like" evidence="4">
    <location>
        <begin position="35"/>
        <end position="86"/>
    </location>
</feature>
<dbReference type="SUPFAM" id="SSF50978">
    <property type="entry name" value="WD40 repeat-like"/>
    <property type="match status" value="1"/>
</dbReference>
<dbReference type="InterPro" id="IPR019775">
    <property type="entry name" value="WD40_repeat_CS"/>
</dbReference>
<sequence length="464" mass="53325">MEVLKDIKELEGSERNALLADFERRKKARELILPTDDLAVRARLREIEEPVALFGEDKGKRRDRLRNLLSNLSEERLAQLEECFKEISHSEIKVTEEKEKTGTFYFRGSPLLKEARLYIASYSLPRARQKLILERKHQANQNSKEEAILHQEEQKLLKNYSNYCSQVGGERAISYSTFSPDSSSVATSDWTGLCKLWKVPSCDLLRTLRGHKNRVCCIKFHPTSTIQQSPSALNLVSSSFDGEVLLWNLEKETPIGSLTGHPLRVSRVDFHPSGRYLGTTCFDSSWRFWDIEKQVELVHQTGHSKEVYDICFQKDGALVITSGLDSMCRLWDLRTGRCIMVLQGHVKPVMAVDFHPNGHVVLTGSDDHTLKLWELRQRQCSYTIPGHTNTVSCVKFEPNHGRYFVSSSYDLSVKIWSNKNWLHLKTLEAHTCKILSCDIARDNKFVVSSSFDRTFKLWAEDKEL</sequence>
<dbReference type="SMART" id="SM00320">
    <property type="entry name" value="WD40"/>
    <property type="match status" value="7"/>
</dbReference>
<keyword evidence="6" id="KW-1185">Reference proteome</keyword>
<dbReference type="AlphaFoldDB" id="A0AA38HKS0"/>
<proteinExistence type="predicted"/>
<gene>
    <name evidence="5" type="ORF">Zmor_004164</name>
</gene>
<keyword evidence="2" id="KW-0677">Repeat</keyword>
<dbReference type="InterPro" id="IPR015943">
    <property type="entry name" value="WD40/YVTN_repeat-like_dom_sf"/>
</dbReference>
<dbReference type="Gene3D" id="2.130.10.10">
    <property type="entry name" value="YVTN repeat-like/Quinoprotein amine dehydrogenase"/>
    <property type="match status" value="3"/>
</dbReference>
<dbReference type="InterPro" id="IPR036285">
    <property type="entry name" value="PRP4-like_sf"/>
</dbReference>
<reference evidence="5" key="1">
    <citation type="journal article" date="2023" name="G3 (Bethesda)">
        <title>Whole genome assemblies of Zophobas morio and Tenebrio molitor.</title>
        <authorList>
            <person name="Kaur S."/>
            <person name="Stinson S.A."/>
            <person name="diCenzo G.C."/>
        </authorList>
    </citation>
    <scope>NUCLEOTIDE SEQUENCE</scope>
    <source>
        <strain evidence="5">QUZm001</strain>
    </source>
</reference>
<organism evidence="5 6">
    <name type="scientific">Zophobas morio</name>
    <dbReference type="NCBI Taxonomy" id="2755281"/>
    <lineage>
        <taxon>Eukaryota</taxon>
        <taxon>Metazoa</taxon>
        <taxon>Ecdysozoa</taxon>
        <taxon>Arthropoda</taxon>
        <taxon>Hexapoda</taxon>
        <taxon>Insecta</taxon>
        <taxon>Pterygota</taxon>
        <taxon>Neoptera</taxon>
        <taxon>Endopterygota</taxon>
        <taxon>Coleoptera</taxon>
        <taxon>Polyphaga</taxon>
        <taxon>Cucujiformia</taxon>
        <taxon>Tenebrionidae</taxon>
        <taxon>Zophobas</taxon>
    </lineage>
</organism>
<dbReference type="PROSITE" id="PS50082">
    <property type="entry name" value="WD_REPEATS_2"/>
    <property type="match status" value="6"/>
</dbReference>
<dbReference type="CDD" id="cd00200">
    <property type="entry name" value="WD40"/>
    <property type="match status" value="1"/>
</dbReference>
<evidence type="ECO:0000256" key="1">
    <source>
        <dbReference type="ARBA" id="ARBA00022574"/>
    </source>
</evidence>
<evidence type="ECO:0000313" key="6">
    <source>
        <dbReference type="Proteomes" id="UP001168821"/>
    </source>
</evidence>
<dbReference type="Pfam" id="PF08799">
    <property type="entry name" value="PRP4"/>
    <property type="match status" value="1"/>
</dbReference>
<dbReference type="PRINTS" id="PR00320">
    <property type="entry name" value="GPROTEINBRPT"/>
</dbReference>
<dbReference type="EMBL" id="JALNTZ010001292">
    <property type="protein sequence ID" value="KAJ3626894.1"/>
    <property type="molecule type" value="Genomic_DNA"/>
</dbReference>
<feature type="repeat" description="WD" evidence="3">
    <location>
        <begin position="258"/>
        <end position="299"/>
    </location>
</feature>
<evidence type="ECO:0000313" key="5">
    <source>
        <dbReference type="EMBL" id="KAJ3626894.1"/>
    </source>
</evidence>
<dbReference type="GO" id="GO:0000398">
    <property type="term" value="P:mRNA splicing, via spliceosome"/>
    <property type="evidence" value="ECO:0007669"/>
    <property type="project" value="TreeGrafter"/>
</dbReference>
<feature type="repeat" description="WD" evidence="3">
    <location>
        <begin position="300"/>
        <end position="341"/>
    </location>
</feature>
<dbReference type="SUPFAM" id="SSF158230">
    <property type="entry name" value="PRP4-like"/>
    <property type="match status" value="1"/>
</dbReference>
<name>A0AA38HKS0_9CUCU</name>
<dbReference type="GO" id="GO:0030621">
    <property type="term" value="F:U4 snRNA binding"/>
    <property type="evidence" value="ECO:0007669"/>
    <property type="project" value="TreeGrafter"/>
</dbReference>
<dbReference type="FunFam" id="2.130.10.10:FF:000443">
    <property type="entry name" value="U4/U6 small nuclear ribonucleoprotein Prp4"/>
    <property type="match status" value="1"/>
</dbReference>
<dbReference type="PANTHER" id="PTHR19846">
    <property type="entry name" value="WD40 REPEAT PROTEIN"/>
    <property type="match status" value="1"/>
</dbReference>
<dbReference type="InterPro" id="IPR014906">
    <property type="entry name" value="PRP4-like"/>
</dbReference>
<dbReference type="Gene3D" id="4.10.280.110">
    <property type="entry name" value="Pre-mRNA processing factor 4 domain"/>
    <property type="match status" value="1"/>
</dbReference>
<evidence type="ECO:0000256" key="2">
    <source>
        <dbReference type="ARBA" id="ARBA00022737"/>
    </source>
</evidence>
<dbReference type="GO" id="GO:0017070">
    <property type="term" value="F:U6 snRNA binding"/>
    <property type="evidence" value="ECO:0007669"/>
    <property type="project" value="TreeGrafter"/>
</dbReference>
<evidence type="ECO:0000259" key="4">
    <source>
        <dbReference type="SMART" id="SM00500"/>
    </source>
</evidence>
<comment type="caution">
    <text evidence="5">The sequence shown here is derived from an EMBL/GenBank/DDBJ whole genome shotgun (WGS) entry which is preliminary data.</text>
</comment>
<dbReference type="InterPro" id="IPR020472">
    <property type="entry name" value="WD40_PAC1"/>
</dbReference>